<evidence type="ECO:0000313" key="7">
    <source>
        <dbReference type="EMBL" id="MEE4425495.1"/>
    </source>
</evidence>
<evidence type="ECO:0000256" key="1">
    <source>
        <dbReference type="ARBA" id="ARBA00023015"/>
    </source>
</evidence>
<dbReference type="Gene3D" id="1.10.10.60">
    <property type="entry name" value="Homeodomain-like"/>
    <property type="match status" value="1"/>
</dbReference>
<dbReference type="InterPro" id="IPR004111">
    <property type="entry name" value="Repressor_TetR_C"/>
</dbReference>
<dbReference type="PANTHER" id="PTHR30055">
    <property type="entry name" value="HTH-TYPE TRANSCRIPTIONAL REGULATOR RUTR"/>
    <property type="match status" value="1"/>
</dbReference>
<dbReference type="SUPFAM" id="SSF48498">
    <property type="entry name" value="Tetracyclin repressor-like, C-terminal domain"/>
    <property type="match status" value="1"/>
</dbReference>
<dbReference type="InterPro" id="IPR036271">
    <property type="entry name" value="Tet_transcr_reg_TetR-rel_C_sf"/>
</dbReference>
<sequence>MPDSERVPNGERVRVPAERKRRRPTSSGVVLSADLIVDTACRLIDAHGAQAFTVRKLGAALGADPSAVYRYFRNTEDLLLALADRLIGESMAGFTPSGDWAADLRDFGLRAYRSALRHPQIAVFSTLRVTGRPHEQRAVDTGVGLLLQAGFDEPTAVRHYHALVDTVLGHAALDAGVLLLAPAQRAADERAWHAEYGTLPADEVPSLHRVRDHLPLMAGSAVEPTLDLLLTALRQEAADRAD</sequence>
<feature type="compositionally biased region" description="Basic and acidic residues" evidence="5">
    <location>
        <begin position="1"/>
        <end position="18"/>
    </location>
</feature>
<name>A0ABU7P2X9_9ACTN</name>
<gene>
    <name evidence="7" type="ORF">V2J85_40235</name>
</gene>
<feature type="DNA-binding region" description="H-T-H motif" evidence="4">
    <location>
        <begin position="53"/>
        <end position="72"/>
    </location>
</feature>
<keyword evidence="3" id="KW-0804">Transcription</keyword>
<evidence type="ECO:0000256" key="3">
    <source>
        <dbReference type="ARBA" id="ARBA00023163"/>
    </source>
</evidence>
<organism evidence="7 8">
    <name type="scientific">Streptomyces bugieae</name>
    <dbReference type="NCBI Taxonomy" id="3098223"/>
    <lineage>
        <taxon>Bacteria</taxon>
        <taxon>Bacillati</taxon>
        <taxon>Actinomycetota</taxon>
        <taxon>Actinomycetes</taxon>
        <taxon>Kitasatosporales</taxon>
        <taxon>Streptomycetaceae</taxon>
        <taxon>Streptomyces</taxon>
    </lineage>
</organism>
<dbReference type="PANTHER" id="PTHR30055:SF151">
    <property type="entry name" value="TRANSCRIPTIONAL REGULATORY PROTEIN"/>
    <property type="match status" value="1"/>
</dbReference>
<keyword evidence="1" id="KW-0805">Transcription regulation</keyword>
<dbReference type="InterPro" id="IPR050109">
    <property type="entry name" value="HTH-type_TetR-like_transc_reg"/>
</dbReference>
<evidence type="ECO:0000313" key="8">
    <source>
        <dbReference type="Proteomes" id="UP001307760"/>
    </source>
</evidence>
<evidence type="ECO:0000256" key="5">
    <source>
        <dbReference type="SAM" id="MobiDB-lite"/>
    </source>
</evidence>
<keyword evidence="8" id="KW-1185">Reference proteome</keyword>
<reference evidence="7 8" key="1">
    <citation type="submission" date="2023-12" db="EMBL/GenBank/DDBJ databases">
        <title>30 novel species of actinomycetes from the DSMZ collection.</title>
        <authorList>
            <person name="Nouioui I."/>
        </authorList>
    </citation>
    <scope>NUCLEOTIDE SEQUENCE [LARGE SCALE GENOMIC DNA]</scope>
    <source>
        <strain evidence="7 8">DSM 41528</strain>
    </source>
</reference>
<dbReference type="RefSeq" id="WP_330824343.1">
    <property type="nucleotide sequence ID" value="NZ_JAZBJP010000077.1"/>
</dbReference>
<dbReference type="SUPFAM" id="SSF46689">
    <property type="entry name" value="Homeodomain-like"/>
    <property type="match status" value="1"/>
</dbReference>
<feature type="region of interest" description="Disordered" evidence="5">
    <location>
        <begin position="1"/>
        <end position="21"/>
    </location>
</feature>
<protein>
    <submittedName>
        <fullName evidence="7">Helix-turn-helix domain-containing protein</fullName>
    </submittedName>
</protein>
<dbReference type="InterPro" id="IPR001647">
    <property type="entry name" value="HTH_TetR"/>
</dbReference>
<evidence type="ECO:0000256" key="4">
    <source>
        <dbReference type="PROSITE-ProRule" id="PRU00335"/>
    </source>
</evidence>
<comment type="caution">
    <text evidence="7">The sequence shown here is derived from an EMBL/GenBank/DDBJ whole genome shotgun (WGS) entry which is preliminary data.</text>
</comment>
<proteinExistence type="predicted"/>
<evidence type="ECO:0000259" key="6">
    <source>
        <dbReference type="PROSITE" id="PS50977"/>
    </source>
</evidence>
<dbReference type="Pfam" id="PF00440">
    <property type="entry name" value="TetR_N"/>
    <property type="match status" value="1"/>
</dbReference>
<dbReference type="Gene3D" id="1.10.357.10">
    <property type="entry name" value="Tetracycline Repressor, domain 2"/>
    <property type="match status" value="1"/>
</dbReference>
<accession>A0ABU7P2X9</accession>
<dbReference type="EMBL" id="JAZBJP010000077">
    <property type="protein sequence ID" value="MEE4425495.1"/>
    <property type="molecule type" value="Genomic_DNA"/>
</dbReference>
<dbReference type="Proteomes" id="UP001307760">
    <property type="component" value="Unassembled WGS sequence"/>
</dbReference>
<dbReference type="Pfam" id="PF02909">
    <property type="entry name" value="TetR_C_1"/>
    <property type="match status" value="1"/>
</dbReference>
<feature type="domain" description="HTH tetR-type" evidence="6">
    <location>
        <begin position="30"/>
        <end position="90"/>
    </location>
</feature>
<evidence type="ECO:0000256" key="2">
    <source>
        <dbReference type="ARBA" id="ARBA00023125"/>
    </source>
</evidence>
<dbReference type="PROSITE" id="PS50977">
    <property type="entry name" value="HTH_TETR_2"/>
    <property type="match status" value="1"/>
</dbReference>
<dbReference type="InterPro" id="IPR009057">
    <property type="entry name" value="Homeodomain-like_sf"/>
</dbReference>
<keyword evidence="2 4" id="KW-0238">DNA-binding</keyword>